<dbReference type="RefSeq" id="WP_182560646.1">
    <property type="nucleotide sequence ID" value="NZ_JACGWT010000004.1"/>
</dbReference>
<feature type="domain" description="Erythromycin biosynthesis protein CIII-like C-terminal" evidence="1">
    <location>
        <begin position="296"/>
        <end position="428"/>
    </location>
</feature>
<sequence length="446" mass="47653">MARVLVVATPMLGHLGPLLTIGRRLAADHEVAVLTGTTMRPLVAQAGLRFLPLPPAAVGSVRDRPVRRGQPRWVAARQEIIDRFIGPLGVQAEALHAELTVGGPDLVLADTAYLGALPLLLGTPRHARPPVVGLSVTPLSQVSSDASPFGTGLRHRGDPLARQRNRQVNWLLHRGPLRPVQVALREALAPWRLPAGGLNYFDAASRFDATFQLGLPELEYPRRRLPDTVRCLGPVPAFTPERGLPDWWSRFTTLAGQHPVVHVTQGTVDNDDLDRLVLPTLRVLARREVVTVVSTGAVDGRSPVAAAAQLARRLGGTLPPRVFVTDFVPYDRLLPLTRLMITNGGWGGVQQAARHGVPLIVAGSTEEKPEVAARVAWSGLGVDLRTGTPSAARLARAVGRVLDGDRTLRVATALRDAAAARPDPVEAVLAGLGDVLGSPQLAPELS</sequence>
<evidence type="ECO:0000313" key="2">
    <source>
        <dbReference type="EMBL" id="MBA8795031.1"/>
    </source>
</evidence>
<dbReference type="InterPro" id="IPR050426">
    <property type="entry name" value="Glycosyltransferase_28"/>
</dbReference>
<dbReference type="GO" id="GO:0008194">
    <property type="term" value="F:UDP-glycosyltransferase activity"/>
    <property type="evidence" value="ECO:0007669"/>
    <property type="project" value="InterPro"/>
</dbReference>
<dbReference type="EMBL" id="JACGWT010000004">
    <property type="protein sequence ID" value="MBA8795031.1"/>
    <property type="molecule type" value="Genomic_DNA"/>
</dbReference>
<dbReference type="PANTHER" id="PTHR48050:SF13">
    <property type="entry name" value="STEROL 3-BETA-GLUCOSYLTRANSFERASE UGT80A2"/>
    <property type="match status" value="1"/>
</dbReference>
<name>A0A7W3P6G6_9ACTN</name>
<dbReference type="InterPro" id="IPR002213">
    <property type="entry name" value="UDP_glucos_trans"/>
</dbReference>
<dbReference type="InterPro" id="IPR010610">
    <property type="entry name" value="EryCIII-like_C"/>
</dbReference>
<organism evidence="2 3">
    <name type="scientific">Microlunatus kandeliicorticis</name>
    <dbReference type="NCBI Taxonomy" id="1759536"/>
    <lineage>
        <taxon>Bacteria</taxon>
        <taxon>Bacillati</taxon>
        <taxon>Actinomycetota</taxon>
        <taxon>Actinomycetes</taxon>
        <taxon>Propionibacteriales</taxon>
        <taxon>Propionibacteriaceae</taxon>
        <taxon>Microlunatus</taxon>
    </lineage>
</organism>
<evidence type="ECO:0000313" key="3">
    <source>
        <dbReference type="Proteomes" id="UP000523079"/>
    </source>
</evidence>
<proteinExistence type="predicted"/>
<gene>
    <name evidence="2" type="ORF">FHX74_002659</name>
</gene>
<dbReference type="Gene3D" id="3.40.50.2000">
    <property type="entry name" value="Glycogen Phosphorylase B"/>
    <property type="match status" value="2"/>
</dbReference>
<dbReference type="PANTHER" id="PTHR48050">
    <property type="entry name" value="STEROL 3-BETA-GLUCOSYLTRANSFERASE"/>
    <property type="match status" value="1"/>
</dbReference>
<dbReference type="GO" id="GO:0016758">
    <property type="term" value="F:hexosyltransferase activity"/>
    <property type="evidence" value="ECO:0007669"/>
    <property type="project" value="UniProtKB-ARBA"/>
</dbReference>
<protein>
    <submittedName>
        <fullName evidence="2">UDP:flavonoid glycosyltransferase YjiC (YdhE family)</fullName>
    </submittedName>
</protein>
<accession>A0A7W3P6G6</accession>
<reference evidence="2 3" key="1">
    <citation type="submission" date="2020-07" db="EMBL/GenBank/DDBJ databases">
        <title>Sequencing the genomes of 1000 actinobacteria strains.</title>
        <authorList>
            <person name="Klenk H.-P."/>
        </authorList>
    </citation>
    <scope>NUCLEOTIDE SEQUENCE [LARGE SCALE GENOMIC DNA]</scope>
    <source>
        <strain evidence="2 3">DSM 100723</strain>
    </source>
</reference>
<dbReference type="CDD" id="cd03784">
    <property type="entry name" value="GT1_Gtf-like"/>
    <property type="match status" value="1"/>
</dbReference>
<dbReference type="GO" id="GO:0017000">
    <property type="term" value="P:antibiotic biosynthetic process"/>
    <property type="evidence" value="ECO:0007669"/>
    <property type="project" value="UniProtKB-ARBA"/>
</dbReference>
<keyword evidence="2" id="KW-0808">Transferase</keyword>
<dbReference type="Pfam" id="PF06722">
    <property type="entry name" value="EryCIII-like_C"/>
    <property type="match status" value="1"/>
</dbReference>
<dbReference type="AlphaFoldDB" id="A0A7W3P6G6"/>
<comment type="caution">
    <text evidence="2">The sequence shown here is derived from an EMBL/GenBank/DDBJ whole genome shotgun (WGS) entry which is preliminary data.</text>
</comment>
<keyword evidence="3" id="KW-1185">Reference proteome</keyword>
<dbReference type="Proteomes" id="UP000523079">
    <property type="component" value="Unassembled WGS sequence"/>
</dbReference>
<dbReference type="SUPFAM" id="SSF53756">
    <property type="entry name" value="UDP-Glycosyltransferase/glycogen phosphorylase"/>
    <property type="match status" value="1"/>
</dbReference>
<evidence type="ECO:0000259" key="1">
    <source>
        <dbReference type="Pfam" id="PF06722"/>
    </source>
</evidence>